<comment type="caution">
    <text evidence="1">The sequence shown here is derived from an EMBL/GenBank/DDBJ whole genome shotgun (WGS) entry which is preliminary data.</text>
</comment>
<dbReference type="Proteomes" id="UP000657006">
    <property type="component" value="Unassembled WGS sequence"/>
</dbReference>
<dbReference type="PANTHER" id="PTHR38455:SF1">
    <property type="entry name" value="DUF951 DOMAIN-CONTAINING PROTEIN"/>
    <property type="match status" value="1"/>
</dbReference>
<name>A0A926DVD7_9FIRM</name>
<dbReference type="Pfam" id="PF06107">
    <property type="entry name" value="DUF951"/>
    <property type="match status" value="1"/>
</dbReference>
<evidence type="ECO:0000313" key="1">
    <source>
        <dbReference type="EMBL" id="MBC8544389.1"/>
    </source>
</evidence>
<evidence type="ECO:0000313" key="2">
    <source>
        <dbReference type="Proteomes" id="UP000657006"/>
    </source>
</evidence>
<dbReference type="PANTHER" id="PTHR38455">
    <property type="entry name" value="HYPOTHETICAL CYTOSOLIC PROTEIN"/>
    <property type="match status" value="1"/>
</dbReference>
<gene>
    <name evidence="1" type="ORF">H8730_12655</name>
</gene>
<dbReference type="PIRSF" id="PIRSF037263">
    <property type="entry name" value="DUF951_bac"/>
    <property type="match status" value="1"/>
</dbReference>
<dbReference type="InterPro" id="IPR009296">
    <property type="entry name" value="DUF951"/>
</dbReference>
<keyword evidence="2" id="KW-1185">Reference proteome</keyword>
<reference evidence="1" key="1">
    <citation type="submission" date="2020-08" db="EMBL/GenBank/DDBJ databases">
        <title>Genome public.</title>
        <authorList>
            <person name="Liu C."/>
            <person name="Sun Q."/>
        </authorList>
    </citation>
    <scope>NUCLEOTIDE SEQUENCE</scope>
    <source>
        <strain evidence="1">NSJ-32</strain>
    </source>
</reference>
<accession>A0A926DVD7</accession>
<proteinExistence type="predicted"/>
<protein>
    <submittedName>
        <fullName evidence="1">DUF951 domain-containing protein</fullName>
    </submittedName>
</protein>
<sequence>MDIQLNDIVKLKKPHPCGSYQWRVLRTGIDFRLRCTVCGHEVMIPREKLEKKIRRILRGDTEINPNKQ</sequence>
<organism evidence="1 2">
    <name type="scientific">Bianquea renquensis</name>
    <dbReference type="NCBI Taxonomy" id="2763661"/>
    <lineage>
        <taxon>Bacteria</taxon>
        <taxon>Bacillati</taxon>
        <taxon>Bacillota</taxon>
        <taxon>Clostridia</taxon>
        <taxon>Eubacteriales</taxon>
        <taxon>Bianqueaceae</taxon>
        <taxon>Bianquea</taxon>
    </lineage>
</organism>
<dbReference type="AlphaFoldDB" id="A0A926DVD7"/>
<dbReference type="EMBL" id="JACRSQ010000020">
    <property type="protein sequence ID" value="MBC8544389.1"/>
    <property type="molecule type" value="Genomic_DNA"/>
</dbReference>